<sequence>MSITNCNVHFTAQTDKAIYVSGALLKQLNLGGRKSVSFRLGKESIQATVRTIKRKGNHLYLPSGIRNTIRVPKSGNIMVLSNTDEVHIGPLIGILTDGTGRSGALPFSGRTGFIKQLLKAGHNKAYFFAFTPRDIDWQRDMVTGYFLNESNGFTRKTVPLPDVVYNRLPSRIAEGSGSMESFKEKFVKRKIAFFNWSFFSKWEVYNMLDGEQEAYKHVPESFLNPTPERIKEQLEKHSFVYLKPTGGSLGRGIYRLTYHPKKGYFARFRRGGSNVLLRFSNFNSLMRMLHNGNKSRMKNYVLQQGIRLIEIDSCPIDFRFHLHKNGKNQWVVAGIGAKKAGKGSITTHVKNGGQLMTPEQALSRVFGGRSDEVLEEAKKVSIKMAEAIERNYKHTIGELGLDIGVDKDEEIWMFEANAKPGRSIFKHPSLRGEGKQSLTYIFEHCMYLSKFRVRKDG</sequence>
<dbReference type="AlphaFoldDB" id="A0A172TNB0"/>
<reference evidence="1 2" key="1">
    <citation type="submission" date="2015-01" db="EMBL/GenBank/DDBJ databases">
        <title>Paenibacillus swuensis/DY6/whole genome sequencing.</title>
        <authorList>
            <person name="Kim M.K."/>
            <person name="Srinivasan S."/>
            <person name="Lee J.-J."/>
        </authorList>
    </citation>
    <scope>NUCLEOTIDE SEQUENCE [LARGE SCALE GENOMIC DNA]</scope>
    <source>
        <strain evidence="1 2">DY6</strain>
    </source>
</reference>
<dbReference type="SUPFAM" id="SSF56059">
    <property type="entry name" value="Glutathione synthetase ATP-binding domain-like"/>
    <property type="match status" value="1"/>
</dbReference>
<accession>A0A172TNB0</accession>
<evidence type="ECO:0000313" key="1">
    <source>
        <dbReference type="EMBL" id="ANE48456.1"/>
    </source>
</evidence>
<dbReference type="InterPro" id="IPR026838">
    <property type="entry name" value="YheC/D"/>
</dbReference>
<protein>
    <recommendedName>
        <fullName evidence="3">ATP-grasp domain-containing protein</fullName>
    </recommendedName>
</protein>
<dbReference type="PATRIC" id="fig|1178515.4.peg.4390"/>
<keyword evidence="2" id="KW-1185">Reference proteome</keyword>
<name>A0A172TNB0_9BACL</name>
<dbReference type="KEGG" id="pswu:SY83_21660"/>
<dbReference type="OrthoDB" id="7869153at2"/>
<dbReference type="STRING" id="1178515.SY83_21660"/>
<evidence type="ECO:0008006" key="3">
    <source>
        <dbReference type="Google" id="ProtNLM"/>
    </source>
</evidence>
<gene>
    <name evidence="1" type="ORF">SY83_21660</name>
</gene>
<organism evidence="1 2">
    <name type="scientific">Paenibacillus swuensis</name>
    <dbReference type="NCBI Taxonomy" id="1178515"/>
    <lineage>
        <taxon>Bacteria</taxon>
        <taxon>Bacillati</taxon>
        <taxon>Bacillota</taxon>
        <taxon>Bacilli</taxon>
        <taxon>Bacillales</taxon>
        <taxon>Paenibacillaceae</taxon>
        <taxon>Paenibacillus</taxon>
    </lineage>
</organism>
<proteinExistence type="predicted"/>
<dbReference type="EMBL" id="CP011388">
    <property type="protein sequence ID" value="ANE48456.1"/>
    <property type="molecule type" value="Genomic_DNA"/>
</dbReference>
<dbReference type="Proteomes" id="UP000076927">
    <property type="component" value="Chromosome"/>
</dbReference>
<evidence type="ECO:0000313" key="2">
    <source>
        <dbReference type="Proteomes" id="UP000076927"/>
    </source>
</evidence>
<dbReference type="RefSeq" id="WP_068610328.1">
    <property type="nucleotide sequence ID" value="NZ_CP011388.1"/>
</dbReference>
<dbReference type="Pfam" id="PF14398">
    <property type="entry name" value="ATPgrasp_YheCD"/>
    <property type="match status" value="1"/>
</dbReference>